<dbReference type="AlphaFoldDB" id="A0A917ZKE6"/>
<reference evidence="1 2" key="1">
    <citation type="journal article" date="2014" name="Int. J. Syst. Evol. Microbiol.">
        <title>Complete genome sequence of Corynebacterium casei LMG S-19264T (=DSM 44701T), isolated from a smear-ripened cheese.</title>
        <authorList>
            <consortium name="US DOE Joint Genome Institute (JGI-PGF)"/>
            <person name="Walter F."/>
            <person name="Albersmeier A."/>
            <person name="Kalinowski J."/>
            <person name="Ruckert C."/>
        </authorList>
    </citation>
    <scope>NUCLEOTIDE SEQUENCE [LARGE SCALE GENOMIC DNA]</scope>
    <source>
        <strain evidence="1 2">CGMCC 1.7286</strain>
    </source>
</reference>
<evidence type="ECO:0000313" key="2">
    <source>
        <dbReference type="Proteomes" id="UP000599578"/>
    </source>
</evidence>
<proteinExistence type="predicted"/>
<dbReference type="RefSeq" id="WP_188861206.1">
    <property type="nucleotide sequence ID" value="NZ_BMLT01000006.1"/>
</dbReference>
<organism evidence="1 2">
    <name type="scientific">Marinobacterium nitratireducens</name>
    <dbReference type="NCBI Taxonomy" id="518897"/>
    <lineage>
        <taxon>Bacteria</taxon>
        <taxon>Pseudomonadati</taxon>
        <taxon>Pseudomonadota</taxon>
        <taxon>Gammaproteobacteria</taxon>
        <taxon>Oceanospirillales</taxon>
        <taxon>Oceanospirillaceae</taxon>
        <taxon>Marinobacterium</taxon>
    </lineage>
</organism>
<dbReference type="Proteomes" id="UP000599578">
    <property type="component" value="Unassembled WGS sequence"/>
</dbReference>
<accession>A0A917ZKE6</accession>
<gene>
    <name evidence="1" type="ORF">GCM10011348_27780</name>
</gene>
<sequence length="179" mass="20168">MDTIWLAAIAGDDCPDMLRRFTDTIALCEGRLLDQHLAGMDGMISGLLRIQLPRLHADYAWQRLEGFSGNGLRILSRQQLTPPVAEEPVVTLDISAPFSPGLDLDIRQILDSHGLDIGEFKQQISEDRDRTNRRLQIRLTARETRPLNQPRLKRALSRLTSGLQLDVVMEAKLEPIAVH</sequence>
<dbReference type="EMBL" id="BMLT01000006">
    <property type="protein sequence ID" value="GGO83604.1"/>
    <property type="molecule type" value="Genomic_DNA"/>
</dbReference>
<protein>
    <submittedName>
        <fullName evidence="1">Uncharacterized protein</fullName>
    </submittedName>
</protein>
<comment type="caution">
    <text evidence="1">The sequence shown here is derived from an EMBL/GenBank/DDBJ whole genome shotgun (WGS) entry which is preliminary data.</text>
</comment>
<name>A0A917ZKE6_9GAMM</name>
<keyword evidence="2" id="KW-1185">Reference proteome</keyword>
<evidence type="ECO:0000313" key="1">
    <source>
        <dbReference type="EMBL" id="GGO83604.1"/>
    </source>
</evidence>